<comment type="caution">
    <text evidence="2">The sequence shown here is derived from an EMBL/GenBank/DDBJ whole genome shotgun (WGS) entry which is preliminary data.</text>
</comment>
<feature type="compositionally biased region" description="Polar residues" evidence="1">
    <location>
        <begin position="44"/>
        <end position="58"/>
    </location>
</feature>
<reference evidence="2 3" key="1">
    <citation type="journal article" date="2016" name="Sci. Rep.">
        <title>Insights into Adaptations to a Near-Obligate Nematode Endoparasitic Lifestyle from the Finished Genome of Drechmeria coniospora.</title>
        <authorList>
            <person name="Zhang L."/>
            <person name="Zhou Z."/>
            <person name="Guo Q."/>
            <person name="Fokkens L."/>
            <person name="Miskei M."/>
            <person name="Pocsi I."/>
            <person name="Zhang W."/>
            <person name="Chen M."/>
            <person name="Wang L."/>
            <person name="Sun Y."/>
            <person name="Donzelli B.G."/>
            <person name="Gibson D.M."/>
            <person name="Nelson D.R."/>
            <person name="Luo J.G."/>
            <person name="Rep M."/>
            <person name="Liu H."/>
            <person name="Yang S."/>
            <person name="Wang J."/>
            <person name="Krasnoff S.B."/>
            <person name="Xu Y."/>
            <person name="Molnar I."/>
            <person name="Lin M."/>
        </authorList>
    </citation>
    <scope>NUCLEOTIDE SEQUENCE [LARGE SCALE GENOMIC DNA]</scope>
    <source>
        <strain evidence="2 3">ARSEF 6962</strain>
    </source>
</reference>
<feature type="compositionally biased region" description="Basic and acidic residues" evidence="1">
    <location>
        <begin position="59"/>
        <end position="83"/>
    </location>
</feature>
<keyword evidence="3" id="KW-1185">Reference proteome</keyword>
<sequence>MAKDALRNLINNIPDWQRRLNDLSGQIDRRQAELAALGALPKNPATSTSLRNKGSSESLRPKDDGPRHMDVDDADEHKQRHEAAVAAPPSHPTPPTQTLPSFPPLPPSPESADRLSLHRKARDAVLAAHSRAMAQARKTKQRPSSVVSAEGAPATSRMRSMIIVYYDSYVQGFFDELVRFISSSRNLMRRTRMAAKVAQIKRMAELEMPDDQASGDEDDDALPSLRYMSTRRRAPITVNTSSTFGNLDEDRAPDVYEALDQSLEYVQSTCEHGAHRFLRDASCEDELGKIRAQVAVVLATAMEEMDRIEREEPALAQESADVGNARALRPISIRKEVPSGNKGEPDPPKPTVKPMGPSASTEPEHDNTAAAEPPPLEVDSDDGGDDSLEAMLPRLQYRTRDVWGFSN</sequence>
<protein>
    <submittedName>
        <fullName evidence="2">Uncharacterized protein</fullName>
    </submittedName>
</protein>
<evidence type="ECO:0000313" key="2">
    <source>
        <dbReference type="EMBL" id="KYK59602.1"/>
    </source>
</evidence>
<feature type="compositionally biased region" description="Pro residues" evidence="1">
    <location>
        <begin position="89"/>
        <end position="109"/>
    </location>
</feature>
<dbReference type="EMBL" id="LAYC01000001">
    <property type="protein sequence ID" value="KYK59602.1"/>
    <property type="molecule type" value="Genomic_DNA"/>
</dbReference>
<dbReference type="AlphaFoldDB" id="A0A151GRH1"/>
<evidence type="ECO:0000313" key="3">
    <source>
        <dbReference type="Proteomes" id="UP000076580"/>
    </source>
</evidence>
<evidence type="ECO:0000256" key="1">
    <source>
        <dbReference type="SAM" id="MobiDB-lite"/>
    </source>
</evidence>
<dbReference type="InParanoid" id="A0A151GRH1"/>
<organism evidence="2 3">
    <name type="scientific">Drechmeria coniospora</name>
    <name type="common">Nematophagous fungus</name>
    <name type="synonym">Meria coniospora</name>
    <dbReference type="NCBI Taxonomy" id="98403"/>
    <lineage>
        <taxon>Eukaryota</taxon>
        <taxon>Fungi</taxon>
        <taxon>Dikarya</taxon>
        <taxon>Ascomycota</taxon>
        <taxon>Pezizomycotina</taxon>
        <taxon>Sordariomycetes</taxon>
        <taxon>Hypocreomycetidae</taxon>
        <taxon>Hypocreales</taxon>
        <taxon>Ophiocordycipitaceae</taxon>
        <taxon>Drechmeria</taxon>
    </lineage>
</organism>
<feature type="region of interest" description="Disordered" evidence="1">
    <location>
        <begin position="312"/>
        <end position="389"/>
    </location>
</feature>
<proteinExistence type="predicted"/>
<dbReference type="Proteomes" id="UP000076580">
    <property type="component" value="Chromosome 01"/>
</dbReference>
<accession>A0A151GRH1</accession>
<gene>
    <name evidence="2" type="ORF">DCS_00734</name>
</gene>
<dbReference type="RefSeq" id="XP_040658954.1">
    <property type="nucleotide sequence ID" value="XM_040798071.1"/>
</dbReference>
<feature type="compositionally biased region" description="Acidic residues" evidence="1">
    <location>
        <begin position="378"/>
        <end position="388"/>
    </location>
</feature>
<feature type="region of interest" description="Disordered" evidence="1">
    <location>
        <begin position="36"/>
        <end position="113"/>
    </location>
</feature>
<name>A0A151GRH1_DRECN</name>
<dbReference type="GeneID" id="63713377"/>
<feature type="compositionally biased region" description="Basic and acidic residues" evidence="1">
    <location>
        <begin position="333"/>
        <end position="347"/>
    </location>
</feature>